<dbReference type="Proteomes" id="UP001165080">
    <property type="component" value="Unassembled WGS sequence"/>
</dbReference>
<keyword evidence="3" id="KW-1185">Reference proteome</keyword>
<feature type="compositionally biased region" description="Low complexity" evidence="1">
    <location>
        <begin position="231"/>
        <end position="261"/>
    </location>
</feature>
<protein>
    <submittedName>
        <fullName evidence="2">Uncharacterized protein</fullName>
    </submittedName>
</protein>
<evidence type="ECO:0000313" key="2">
    <source>
        <dbReference type="EMBL" id="GLC61690.1"/>
    </source>
</evidence>
<reference evidence="2 3" key="1">
    <citation type="journal article" date="2023" name="Commun. Biol.">
        <title>Reorganization of the ancestral sex-determining regions during the evolution of trioecy in Pleodorina starrii.</title>
        <authorList>
            <person name="Takahashi K."/>
            <person name="Suzuki S."/>
            <person name="Kawai-Toyooka H."/>
            <person name="Yamamoto K."/>
            <person name="Hamaji T."/>
            <person name="Ootsuki R."/>
            <person name="Yamaguchi H."/>
            <person name="Kawachi M."/>
            <person name="Higashiyama T."/>
            <person name="Nozaki H."/>
        </authorList>
    </citation>
    <scope>NUCLEOTIDE SEQUENCE [LARGE SCALE GENOMIC DNA]</scope>
    <source>
        <strain evidence="2 3">NIES-4479</strain>
    </source>
</reference>
<proteinExistence type="predicted"/>
<evidence type="ECO:0000313" key="3">
    <source>
        <dbReference type="Proteomes" id="UP001165080"/>
    </source>
</evidence>
<evidence type="ECO:0000256" key="1">
    <source>
        <dbReference type="SAM" id="MobiDB-lite"/>
    </source>
</evidence>
<dbReference type="AlphaFoldDB" id="A0A9W6C1G2"/>
<organism evidence="2 3">
    <name type="scientific">Pleodorina starrii</name>
    <dbReference type="NCBI Taxonomy" id="330485"/>
    <lineage>
        <taxon>Eukaryota</taxon>
        <taxon>Viridiplantae</taxon>
        <taxon>Chlorophyta</taxon>
        <taxon>core chlorophytes</taxon>
        <taxon>Chlorophyceae</taxon>
        <taxon>CS clade</taxon>
        <taxon>Chlamydomonadales</taxon>
        <taxon>Volvocaceae</taxon>
        <taxon>Pleodorina</taxon>
    </lineage>
</organism>
<feature type="region of interest" description="Disordered" evidence="1">
    <location>
        <begin position="215"/>
        <end position="270"/>
    </location>
</feature>
<comment type="caution">
    <text evidence="2">The sequence shown here is derived from an EMBL/GenBank/DDBJ whole genome shotgun (WGS) entry which is preliminary data.</text>
</comment>
<gene>
    <name evidence="2" type="primary">PLEST001338</name>
    <name evidence="2" type="ORF">PLESTB_001792500</name>
</gene>
<feature type="compositionally biased region" description="Low complexity" evidence="1">
    <location>
        <begin position="215"/>
        <end position="224"/>
    </location>
</feature>
<accession>A0A9W6C1G2</accession>
<name>A0A9W6C1G2_9CHLO</name>
<feature type="compositionally biased region" description="Basic residues" evidence="1">
    <location>
        <begin position="733"/>
        <end position="743"/>
    </location>
</feature>
<sequence length="864" mass="89243">MPTSCFDGLSTKGVCRRCIAWMARLQQQHRRAPQCSPQSTGIELQALPQCSSAYSPAAVIPETCVTLFHVHNLLLQAAYASKQDFEVWTELMQAGLELYLRKAPRHIVAFSGAQLEPVLDAMAHQDLWRFQRLLWQRLLPNIPAWDSLQDLCSVVQGCELAAQAATTAAAAAAAAMAGPSLDSCMAAGGSPEPPAADVLASSPVHADVDASQWGSTATASSSGTFPDLRTSPALPSLSPPAQSALPPSPSASGGSSLLQPSHQAEHARVRAAQATAAAAASAAASVLASKQAELAEYNSLMAECIRSALEGASRRGLSGAPQPAAAAQELLEVASAFDARQRSPSALAALRYSFIPSPEWLSRVAAAGVQAGERLSAAQVVKLLQDLDALAPKPVEAHGALNRWLDAAGQAAVEQAVLRHASSRAWSPQQAVSVIRALIGKCSGPPGDQLCGLMEGLLLACDEARQDVGLVCTVLQEAVDLASWRSEEGGAGTGAEGPSSAAAPTAAAAGALTAAHMSLVRVALNRAIYLVGSAAPSSDGTRASSSAAASTSGRATADSHLWSNREFMFERYPRLLHAARRFGHPLQAFRLEEYADELYNHLATSPGHELVAVGPEGLALVLEAVASTPCCRDPQWAAAFERACLTLVAVQFSVGYTHPKRWLGLLEAIAAALPFPMPDLAAGLKALVVRLCDTRRHAKYFWQVLPLVGALERRAAASAAAGGGGAAAGASTRGHHFGAHGHGHQGGWQHGAGAPLWTPVSGGGGGPGALHRGGPYRGAVSAAAGSRNVGGGAAAAAAAGQHGGSAASGRVVPPPDISKHHVSDEEYSRWSEDLGQRLALSMACLSDQDRVAQLSVLGIGATRP</sequence>
<feature type="region of interest" description="Disordered" evidence="1">
    <location>
        <begin position="722"/>
        <end position="772"/>
    </location>
</feature>
<dbReference type="EMBL" id="BRXU01000050">
    <property type="protein sequence ID" value="GLC61690.1"/>
    <property type="molecule type" value="Genomic_DNA"/>
</dbReference>